<name>A0ABS8YUW2_9RHOB</name>
<evidence type="ECO:0000313" key="1">
    <source>
        <dbReference type="EMBL" id="MCE5972531.1"/>
    </source>
</evidence>
<gene>
    <name evidence="1" type="ORF">LZA78_03410</name>
</gene>
<dbReference type="Proteomes" id="UP001521181">
    <property type="component" value="Unassembled WGS sequence"/>
</dbReference>
<organism evidence="1 2">
    <name type="scientific">Rhodobacter flavimaris</name>
    <dbReference type="NCBI Taxonomy" id="2907145"/>
    <lineage>
        <taxon>Bacteria</taxon>
        <taxon>Pseudomonadati</taxon>
        <taxon>Pseudomonadota</taxon>
        <taxon>Alphaproteobacteria</taxon>
        <taxon>Rhodobacterales</taxon>
        <taxon>Rhodobacter group</taxon>
        <taxon>Rhodobacter</taxon>
    </lineage>
</organism>
<comment type="caution">
    <text evidence="1">The sequence shown here is derived from an EMBL/GenBank/DDBJ whole genome shotgun (WGS) entry which is preliminary data.</text>
</comment>
<proteinExistence type="predicted"/>
<sequence length="54" mass="6149">MAALLLRSRQKQDKSRPIYEDNTYQFLHDINRNDTAPCSAGIVIFPAGDRATRL</sequence>
<reference evidence="1 2" key="1">
    <citation type="submission" date="2021-12" db="EMBL/GenBank/DDBJ databases">
        <title>Sinirhodobacter sp. WL0062 is a bacterium isolated from seawater.</title>
        <authorList>
            <person name="Wang L."/>
            <person name="He W."/>
            <person name="Zhang D.-F."/>
        </authorList>
    </citation>
    <scope>NUCLEOTIDE SEQUENCE [LARGE SCALE GENOMIC DNA]</scope>
    <source>
        <strain evidence="1 2">WL0062</strain>
    </source>
</reference>
<evidence type="ECO:0000313" key="2">
    <source>
        <dbReference type="Proteomes" id="UP001521181"/>
    </source>
</evidence>
<keyword evidence="2" id="KW-1185">Reference proteome</keyword>
<dbReference type="EMBL" id="JAJUOS010000002">
    <property type="protein sequence ID" value="MCE5972531.1"/>
    <property type="molecule type" value="Genomic_DNA"/>
</dbReference>
<protein>
    <submittedName>
        <fullName evidence="1">Uncharacterized protein</fullName>
    </submittedName>
</protein>
<dbReference type="RefSeq" id="WP_233675548.1">
    <property type="nucleotide sequence ID" value="NZ_JAJUOS010000002.1"/>
</dbReference>
<accession>A0ABS8YUW2</accession>